<reference evidence="2 3" key="1">
    <citation type="submission" date="2019-07" db="EMBL/GenBank/DDBJ databases">
        <title>Whole genome shotgun sequence of Deinococcus cellulosilyticus NBRC 106333.</title>
        <authorList>
            <person name="Hosoyama A."/>
            <person name="Uohara A."/>
            <person name="Ohji S."/>
            <person name="Ichikawa N."/>
        </authorList>
    </citation>
    <scope>NUCLEOTIDE SEQUENCE [LARGE SCALE GENOMIC DNA]</scope>
    <source>
        <strain evidence="2 3">NBRC 106333</strain>
    </source>
</reference>
<protein>
    <submittedName>
        <fullName evidence="2">Uncharacterized protein</fullName>
    </submittedName>
</protein>
<evidence type="ECO:0000313" key="3">
    <source>
        <dbReference type="Proteomes" id="UP000321306"/>
    </source>
</evidence>
<name>A0A511N8M4_DEIC1</name>
<dbReference type="AlphaFoldDB" id="A0A511N8M4"/>
<dbReference type="Proteomes" id="UP000321306">
    <property type="component" value="Unassembled WGS sequence"/>
</dbReference>
<comment type="caution">
    <text evidence="2">The sequence shown here is derived from an EMBL/GenBank/DDBJ whole genome shotgun (WGS) entry which is preliminary data.</text>
</comment>
<evidence type="ECO:0000313" key="2">
    <source>
        <dbReference type="EMBL" id="GEM49180.1"/>
    </source>
</evidence>
<feature type="compositionally biased region" description="Basic and acidic residues" evidence="1">
    <location>
        <begin position="126"/>
        <end position="136"/>
    </location>
</feature>
<feature type="region of interest" description="Disordered" evidence="1">
    <location>
        <begin position="116"/>
        <end position="136"/>
    </location>
</feature>
<proteinExistence type="predicted"/>
<accession>A0A511N8M4</accession>
<gene>
    <name evidence="2" type="ORF">DC3_48150</name>
</gene>
<keyword evidence="3" id="KW-1185">Reference proteome</keyword>
<dbReference type="EMBL" id="BJXB01000029">
    <property type="protein sequence ID" value="GEM49180.1"/>
    <property type="molecule type" value="Genomic_DNA"/>
</dbReference>
<sequence>MNLPMLEIRFDAVADTLYVKLRRLKVYSTFQHGSHVVNVARNRKVVDIEILHFQAHLQRHGKITIPPRFLTDGPVVPMDPAKKARLRKAIVESSGIINDEEAEEWLALISQWRGRPFTAPNGNPGETDHENDPPVE</sequence>
<dbReference type="RefSeq" id="WP_146889242.1">
    <property type="nucleotide sequence ID" value="NZ_BJXB01000029.1"/>
</dbReference>
<organism evidence="2 3">
    <name type="scientific">Deinococcus cellulosilyticus (strain DSM 18568 / NBRC 106333 / KACC 11606 / 5516J-15)</name>
    <dbReference type="NCBI Taxonomy" id="1223518"/>
    <lineage>
        <taxon>Bacteria</taxon>
        <taxon>Thermotogati</taxon>
        <taxon>Deinococcota</taxon>
        <taxon>Deinococci</taxon>
        <taxon>Deinococcales</taxon>
        <taxon>Deinococcaceae</taxon>
        <taxon>Deinococcus</taxon>
    </lineage>
</organism>
<evidence type="ECO:0000256" key="1">
    <source>
        <dbReference type="SAM" id="MobiDB-lite"/>
    </source>
</evidence>